<gene>
    <name evidence="2" type="ORF">HYH03_009897</name>
</gene>
<dbReference type="GO" id="GO:0015996">
    <property type="term" value="P:chlorophyll catabolic process"/>
    <property type="evidence" value="ECO:0007669"/>
    <property type="project" value="TreeGrafter"/>
</dbReference>
<dbReference type="Proteomes" id="UP000612055">
    <property type="component" value="Unassembled WGS sequence"/>
</dbReference>
<dbReference type="EMBL" id="JAEHOE010000050">
    <property type="protein sequence ID" value="KAG2491734.1"/>
    <property type="molecule type" value="Genomic_DNA"/>
</dbReference>
<feature type="compositionally biased region" description="Basic and acidic residues" evidence="1">
    <location>
        <begin position="546"/>
        <end position="556"/>
    </location>
</feature>
<dbReference type="OrthoDB" id="2093222at2759"/>
<feature type="region of interest" description="Disordered" evidence="1">
    <location>
        <begin position="546"/>
        <end position="569"/>
    </location>
</feature>
<dbReference type="SUPFAM" id="SSF53474">
    <property type="entry name" value="alpha/beta-Hydrolases"/>
    <property type="match status" value="1"/>
</dbReference>
<evidence type="ECO:0000313" key="3">
    <source>
        <dbReference type="Proteomes" id="UP000612055"/>
    </source>
</evidence>
<comment type="caution">
    <text evidence="2">The sequence shown here is derived from an EMBL/GenBank/DDBJ whole genome shotgun (WGS) entry which is preliminary data.</text>
</comment>
<evidence type="ECO:0000256" key="1">
    <source>
        <dbReference type="SAM" id="MobiDB-lite"/>
    </source>
</evidence>
<proteinExistence type="predicted"/>
<reference evidence="2" key="1">
    <citation type="journal article" date="2020" name="bioRxiv">
        <title>Comparative genomics of Chlamydomonas.</title>
        <authorList>
            <person name="Craig R.J."/>
            <person name="Hasan A.R."/>
            <person name="Ness R.W."/>
            <person name="Keightley P.D."/>
        </authorList>
    </citation>
    <scope>NUCLEOTIDE SEQUENCE</scope>
    <source>
        <strain evidence="2">CCAP 11/70</strain>
    </source>
</reference>
<accession>A0A835Y650</accession>
<dbReference type="AlphaFoldDB" id="A0A835Y650"/>
<dbReference type="Gene3D" id="3.40.50.1820">
    <property type="entry name" value="alpha/beta hydrolase"/>
    <property type="match status" value="1"/>
</dbReference>
<evidence type="ECO:0000313" key="2">
    <source>
        <dbReference type="EMBL" id="KAG2491734.1"/>
    </source>
</evidence>
<sequence>MQPHPGALDPLLHGASVGRRRLLLSAAAGSAWLAGAAALPGGAAAAQLSPAACRQAFAPYLVAPDYSGPGPLATARLPRREHTCASCFPACVNASCTLRVEVVYPKGGSELGLTAPHPLAVLSAGFLLPAAAYLPYAERLASWGYTVVLYDRNEGLSGLLNDATCVRLLVGLIDWAESDPLMRRLADTSRGVYLVGHSRGGKLAALAGAEDPRVAALCLLDPVDNTVYAPLAPGFPSALAALRNMPRERPLPLAVVGGGVGGDCAPRQSNFRRFFAASGAPCWEVAIPEAGHFQFLSELSPLQRALCPSGEAADEAVRGVGLAVMVAWAESVIRHRGADIFQLPVPYPAACGQGSPASSAAAMAAAAGGAGGGGGPPPWFAADSPPPPAEALALTGPSPLQRARAAAVAGRQGLRGGASLAQAAYAAALVEEEQQAALAEAAAAAAAAAEAGGGGGGGWGGRGGVALAAPPAAAAAGSRVGPGGDRRVERGQGEGEGGGPVGVGAGGRRGRGAAVVQGALRPGLDRLVTQLSYGSGLSLESRFKNFDEAEEEERRAGGKARRARAAAEE</sequence>
<dbReference type="Pfam" id="PF07224">
    <property type="entry name" value="Chlorophyllase"/>
    <property type="match status" value="1"/>
</dbReference>
<dbReference type="InterPro" id="IPR017395">
    <property type="entry name" value="Chlorophyllase-like"/>
</dbReference>
<dbReference type="InterPro" id="IPR006311">
    <property type="entry name" value="TAT_signal"/>
</dbReference>
<dbReference type="PANTHER" id="PTHR33428:SF14">
    <property type="entry name" value="CARBOXYLESTERASE TYPE B DOMAIN-CONTAINING PROTEIN"/>
    <property type="match status" value="1"/>
</dbReference>
<dbReference type="InterPro" id="IPR029058">
    <property type="entry name" value="AB_hydrolase_fold"/>
</dbReference>
<evidence type="ECO:0008006" key="4">
    <source>
        <dbReference type="Google" id="ProtNLM"/>
    </source>
</evidence>
<feature type="compositionally biased region" description="Gly residues" evidence="1">
    <location>
        <begin position="494"/>
        <end position="507"/>
    </location>
</feature>
<dbReference type="PANTHER" id="PTHR33428">
    <property type="entry name" value="CHLOROPHYLLASE-2, CHLOROPLASTIC"/>
    <property type="match status" value="1"/>
</dbReference>
<feature type="region of interest" description="Disordered" evidence="1">
    <location>
        <begin position="474"/>
        <end position="509"/>
    </location>
</feature>
<name>A0A835Y650_9CHLO</name>
<feature type="compositionally biased region" description="Basic residues" evidence="1">
    <location>
        <begin position="557"/>
        <end position="569"/>
    </location>
</feature>
<dbReference type="GO" id="GO:0047746">
    <property type="term" value="F:chlorophyllase activity"/>
    <property type="evidence" value="ECO:0007669"/>
    <property type="project" value="TreeGrafter"/>
</dbReference>
<organism evidence="2 3">
    <name type="scientific">Edaphochlamys debaryana</name>
    <dbReference type="NCBI Taxonomy" id="47281"/>
    <lineage>
        <taxon>Eukaryota</taxon>
        <taxon>Viridiplantae</taxon>
        <taxon>Chlorophyta</taxon>
        <taxon>core chlorophytes</taxon>
        <taxon>Chlorophyceae</taxon>
        <taxon>CS clade</taxon>
        <taxon>Chlamydomonadales</taxon>
        <taxon>Chlamydomonadales incertae sedis</taxon>
        <taxon>Edaphochlamys</taxon>
    </lineage>
</organism>
<dbReference type="PROSITE" id="PS51318">
    <property type="entry name" value="TAT"/>
    <property type="match status" value="1"/>
</dbReference>
<protein>
    <recommendedName>
        <fullName evidence="4">Chlorophyllase</fullName>
    </recommendedName>
</protein>
<keyword evidence="3" id="KW-1185">Reference proteome</keyword>
<feature type="compositionally biased region" description="Basic and acidic residues" evidence="1">
    <location>
        <begin position="484"/>
        <end position="493"/>
    </location>
</feature>